<accession>A0A378QQG0</accession>
<dbReference type="EMBL" id="UGQF01000001">
    <property type="protein sequence ID" value="STZ03115.1"/>
    <property type="molecule type" value="Genomic_DNA"/>
</dbReference>
<dbReference type="RefSeq" id="WP_079325674.1">
    <property type="nucleotide sequence ID" value="NZ_MXAP01000063.1"/>
</dbReference>
<reference evidence="1 3" key="1">
    <citation type="submission" date="2017-03" db="EMBL/GenBank/DDBJ databases">
        <title>Draft genome sequence of Moraxella equi CCUG 4950T type strain.</title>
        <authorList>
            <person name="Salva-Serra F."/>
            <person name="Engstrom-Jakobsson H."/>
            <person name="Thorell K."/>
            <person name="Jaen-Luchoro D."/>
            <person name="Gonzales-Siles L."/>
            <person name="Karlsson R."/>
            <person name="Yazdan S."/>
            <person name="Boulund F."/>
            <person name="Johnning A."/>
            <person name="Engstrand L."/>
            <person name="Kristiansson E."/>
            <person name="Moore E."/>
        </authorList>
    </citation>
    <scope>NUCLEOTIDE SEQUENCE [LARGE SCALE GENOMIC DNA]</scope>
    <source>
        <strain evidence="1 3">CCUG 4950</strain>
    </source>
</reference>
<evidence type="ECO:0000313" key="4">
    <source>
        <dbReference type="Proteomes" id="UP000254618"/>
    </source>
</evidence>
<organism evidence="2 4">
    <name type="scientific">Moraxella equi</name>
    <dbReference type="NCBI Taxonomy" id="60442"/>
    <lineage>
        <taxon>Bacteria</taxon>
        <taxon>Pseudomonadati</taxon>
        <taxon>Pseudomonadota</taxon>
        <taxon>Gammaproteobacteria</taxon>
        <taxon>Moraxellales</taxon>
        <taxon>Moraxellaceae</taxon>
        <taxon>Moraxella</taxon>
    </lineage>
</organism>
<dbReference type="NCBIfam" id="TIGR01725">
    <property type="entry name" value="phge_HK97_gp10"/>
    <property type="match status" value="1"/>
</dbReference>
<dbReference type="AlphaFoldDB" id="A0A378QQG0"/>
<dbReference type="InterPro" id="IPR010064">
    <property type="entry name" value="HK97-gp10_tail"/>
</dbReference>
<evidence type="ECO:0000313" key="2">
    <source>
        <dbReference type="EMBL" id="STZ03115.1"/>
    </source>
</evidence>
<reference evidence="2 4" key="2">
    <citation type="submission" date="2018-06" db="EMBL/GenBank/DDBJ databases">
        <authorList>
            <consortium name="Pathogen Informatics"/>
            <person name="Doyle S."/>
        </authorList>
    </citation>
    <scope>NUCLEOTIDE SEQUENCE [LARGE SCALE GENOMIC DNA]</scope>
    <source>
        <strain evidence="2 4">NCTC11012</strain>
    </source>
</reference>
<proteinExistence type="predicted"/>
<evidence type="ECO:0000313" key="1">
    <source>
        <dbReference type="EMBL" id="OPH38220.1"/>
    </source>
</evidence>
<sequence length="179" mass="20312">MQIRGLDELNKKLHQLREEVGNKDAGGVLYGSLMFASTPMYQAIRAKAPVSPSMYRRYMSGGQGTGYYYDKNGKKRRRRAKRGTGKYQMQNPGLYRQSIKRRRLTKGVSANIDGAAIAIYVAENTGKTFGDAYYWFFNEYGTAYQAPRPIFRPTFDGGYANAEVRFAQKLGERIDKIMG</sequence>
<protein>
    <submittedName>
        <fullName evidence="2">Phage protein, HK97 gp10 family</fullName>
    </submittedName>
</protein>
<dbReference type="Proteomes" id="UP000254618">
    <property type="component" value="Unassembled WGS sequence"/>
</dbReference>
<dbReference type="EMBL" id="MXAP01000063">
    <property type="protein sequence ID" value="OPH38220.1"/>
    <property type="molecule type" value="Genomic_DNA"/>
</dbReference>
<evidence type="ECO:0000313" key="3">
    <source>
        <dbReference type="Proteomes" id="UP000190777"/>
    </source>
</evidence>
<name>A0A378QQG0_9GAMM</name>
<gene>
    <name evidence="1" type="ORF">B5J93_06645</name>
    <name evidence="2" type="ORF">NCTC11012_01348</name>
</gene>
<keyword evidence="3" id="KW-1185">Reference proteome</keyword>
<dbReference type="Proteomes" id="UP000190777">
    <property type="component" value="Unassembled WGS sequence"/>
</dbReference>